<dbReference type="PROSITE" id="PS50111">
    <property type="entry name" value="CHEMOTAXIS_TRANSDUC_2"/>
    <property type="match status" value="1"/>
</dbReference>
<feature type="domain" description="Methyl-accepting transducer" evidence="4">
    <location>
        <begin position="127"/>
        <end position="342"/>
    </location>
</feature>
<proteinExistence type="inferred from homology"/>
<dbReference type="Proteomes" id="UP001232536">
    <property type="component" value="Unassembled WGS sequence"/>
</dbReference>
<dbReference type="InterPro" id="IPR004089">
    <property type="entry name" value="MCPsignal_dom"/>
</dbReference>
<dbReference type="EMBL" id="JAUQYP010000001">
    <property type="protein sequence ID" value="MDO8106737.1"/>
    <property type="molecule type" value="Genomic_DNA"/>
</dbReference>
<dbReference type="InterPro" id="IPR004090">
    <property type="entry name" value="Chemotax_Me-accpt_rcpt"/>
</dbReference>
<evidence type="ECO:0000313" key="6">
    <source>
        <dbReference type="Proteomes" id="UP001232536"/>
    </source>
</evidence>
<dbReference type="Gene3D" id="1.10.287.950">
    <property type="entry name" value="Methyl-accepting chemotaxis protein"/>
    <property type="match status" value="1"/>
</dbReference>
<gene>
    <name evidence="5" type="ORF">Q6348_05940</name>
</gene>
<keyword evidence="6" id="KW-1185">Reference proteome</keyword>
<dbReference type="PANTHER" id="PTHR32089">
    <property type="entry name" value="METHYL-ACCEPTING CHEMOTAXIS PROTEIN MCPB"/>
    <property type="match status" value="1"/>
</dbReference>
<keyword evidence="1 3" id="KW-0807">Transducer</keyword>
<evidence type="ECO:0000256" key="1">
    <source>
        <dbReference type="ARBA" id="ARBA00023224"/>
    </source>
</evidence>
<name>A0ABT9DCU3_9CELL</name>
<dbReference type="SMART" id="SM00283">
    <property type="entry name" value="MA"/>
    <property type="match status" value="1"/>
</dbReference>
<evidence type="ECO:0000256" key="2">
    <source>
        <dbReference type="ARBA" id="ARBA00029447"/>
    </source>
</evidence>
<evidence type="ECO:0000259" key="4">
    <source>
        <dbReference type="PROSITE" id="PS50111"/>
    </source>
</evidence>
<evidence type="ECO:0000256" key="3">
    <source>
        <dbReference type="PROSITE-ProRule" id="PRU00284"/>
    </source>
</evidence>
<comment type="caution">
    <text evidence="5">The sequence shown here is derived from an EMBL/GenBank/DDBJ whole genome shotgun (WGS) entry which is preliminary data.</text>
</comment>
<dbReference type="Pfam" id="PF00015">
    <property type="entry name" value="MCPsignal"/>
    <property type="match status" value="1"/>
</dbReference>
<dbReference type="PANTHER" id="PTHR32089:SF112">
    <property type="entry name" value="LYSOZYME-LIKE PROTEIN-RELATED"/>
    <property type="match status" value="1"/>
</dbReference>
<accession>A0ABT9DCU3</accession>
<sequence length="354" mass="35673">MKRARHTSAATPVLDRVGAAAILEELPVAALVVDETGTVVHRNRAGGALADAVTATYGAPVLGALRDELARVVTTAPSFPVNRTVTHGVGDVQVEVDLQVSRIEGGFVGVWSDVTAARTAARGTKDVADALASSATELTGLGDALAQSTDEASARAATVAAGSEQMSASIREIASSSAAASEGTATAVGAAGVAGDRLTELNESVAKIGQVSNLITSIAEQTHLLALNATIEAARAGEAGRGFAVVAGEVKSLADRTREATDEITAMIATMEGASTAAVESISEILRLIDHVQGQQSTVADAVREQANVADEMTRGVAAVATAVSSSAEVLTSLRASADLVARKAAELEGLVTG</sequence>
<organism evidence="5 6">
    <name type="scientific">Actinotalea lenta</name>
    <dbReference type="NCBI Taxonomy" id="3064654"/>
    <lineage>
        <taxon>Bacteria</taxon>
        <taxon>Bacillati</taxon>
        <taxon>Actinomycetota</taxon>
        <taxon>Actinomycetes</taxon>
        <taxon>Micrococcales</taxon>
        <taxon>Cellulomonadaceae</taxon>
        <taxon>Actinotalea</taxon>
    </lineage>
</organism>
<comment type="similarity">
    <text evidence="2">Belongs to the methyl-accepting chemotaxis (MCP) protein family.</text>
</comment>
<protein>
    <submittedName>
        <fullName evidence="5">Methyl-accepting chemotaxis protein</fullName>
    </submittedName>
</protein>
<reference evidence="5 6" key="1">
    <citation type="submission" date="2023-07" db="EMBL/GenBank/DDBJ databases">
        <title>Description of novel actinomycetes strains, isolated from tidal flat sediment.</title>
        <authorList>
            <person name="Lu C."/>
        </authorList>
    </citation>
    <scope>NUCLEOTIDE SEQUENCE [LARGE SCALE GENOMIC DNA]</scope>
    <source>
        <strain evidence="5 6">SYSU T00b441</strain>
    </source>
</reference>
<dbReference type="SUPFAM" id="SSF58104">
    <property type="entry name" value="Methyl-accepting chemotaxis protein (MCP) signaling domain"/>
    <property type="match status" value="1"/>
</dbReference>
<evidence type="ECO:0000313" key="5">
    <source>
        <dbReference type="EMBL" id="MDO8106737.1"/>
    </source>
</evidence>
<dbReference type="PRINTS" id="PR00260">
    <property type="entry name" value="CHEMTRNSDUCR"/>
</dbReference>
<dbReference type="RefSeq" id="WP_304600382.1">
    <property type="nucleotide sequence ID" value="NZ_JAUQYO010000001.1"/>
</dbReference>